<keyword evidence="2" id="KW-1185">Reference proteome</keyword>
<comment type="caution">
    <text evidence="1">The sequence shown here is derived from an EMBL/GenBank/DDBJ whole genome shotgun (WGS) entry which is preliminary data.</text>
</comment>
<reference evidence="1 2" key="1">
    <citation type="journal article" date="2017" name="Genome Biol. Evol.">
        <title>Phytophthora megakarya and P. palmivora, closely related causal agents of cacao black pod rot, underwent increases in genome sizes and gene numbers by different mechanisms.</title>
        <authorList>
            <person name="Ali S.S."/>
            <person name="Shao J."/>
            <person name="Lary D.J."/>
            <person name="Kronmiller B."/>
            <person name="Shen D."/>
            <person name="Strem M.D."/>
            <person name="Amoako-Attah I."/>
            <person name="Akrofi A.Y."/>
            <person name="Begoude B.A."/>
            <person name="Ten Hoopen G.M."/>
            <person name="Coulibaly K."/>
            <person name="Kebe B.I."/>
            <person name="Melnick R.L."/>
            <person name="Guiltinan M.J."/>
            <person name="Tyler B.M."/>
            <person name="Meinhardt L.W."/>
            <person name="Bailey B.A."/>
        </authorList>
    </citation>
    <scope>NUCLEOTIDE SEQUENCE [LARGE SCALE GENOMIC DNA]</scope>
    <source>
        <strain evidence="2">sbr112.9</strain>
    </source>
</reference>
<dbReference type="Proteomes" id="UP000237271">
    <property type="component" value="Unassembled WGS sequence"/>
</dbReference>
<organism evidence="1 2">
    <name type="scientific">Phytophthora palmivora</name>
    <dbReference type="NCBI Taxonomy" id="4796"/>
    <lineage>
        <taxon>Eukaryota</taxon>
        <taxon>Sar</taxon>
        <taxon>Stramenopiles</taxon>
        <taxon>Oomycota</taxon>
        <taxon>Peronosporomycetes</taxon>
        <taxon>Peronosporales</taxon>
        <taxon>Peronosporaceae</taxon>
        <taxon>Phytophthora</taxon>
    </lineage>
</organism>
<name>A0A2P4YLS6_9STRA</name>
<dbReference type="EMBL" id="NCKW01001917">
    <property type="protein sequence ID" value="POM78756.1"/>
    <property type="molecule type" value="Genomic_DNA"/>
</dbReference>
<evidence type="ECO:0000313" key="2">
    <source>
        <dbReference type="Proteomes" id="UP000237271"/>
    </source>
</evidence>
<gene>
    <name evidence="1" type="ORF">PHPALM_3682</name>
</gene>
<sequence length="63" mass="7249">MGSSLLDWSVYVSRLKLDVLVFVLHHWFLALPGPSIPKCWCMHEDKELEEEPELATEVLSPII</sequence>
<evidence type="ECO:0000313" key="1">
    <source>
        <dbReference type="EMBL" id="POM78756.1"/>
    </source>
</evidence>
<accession>A0A2P4YLS6</accession>
<dbReference type="AlphaFoldDB" id="A0A2P4YLS6"/>
<protein>
    <submittedName>
        <fullName evidence="1">Uncharacterized protein</fullName>
    </submittedName>
</protein>
<proteinExistence type="predicted"/>